<accession>A0AAN7PIU5</accession>
<sequence>MNEDSCYEAATSTLSQAEDSLWHRLRFGRITTSKLHAGTFVQQVIGAAKVRETKAMERGRKLEKEVLNFFGDHVVEVKRPSTRKAIGYYLTTDGKIAAKYKAQVQLQMHILKKKSCIFVVTDPEFEQNKKLTNISIPYDKNYIQEVMLNAEKFWKMCISCIIPVWY</sequence>
<protein>
    <recommendedName>
        <fullName evidence="3">YqaJ viral recombinase domain-containing protein</fullName>
    </recommendedName>
</protein>
<reference evidence="2" key="1">
    <citation type="submission" date="2023-01" db="EMBL/GenBank/DDBJ databases">
        <title>Key to firefly adult light organ development and bioluminescence: homeobox transcription factors regulate luciferase expression and transportation to peroxisome.</title>
        <authorList>
            <person name="Fu X."/>
        </authorList>
    </citation>
    <scope>NUCLEOTIDE SEQUENCE [LARGE SCALE GENOMIC DNA]</scope>
</reference>
<evidence type="ECO:0000313" key="2">
    <source>
        <dbReference type="Proteomes" id="UP001353858"/>
    </source>
</evidence>
<dbReference type="SUPFAM" id="SSF52980">
    <property type="entry name" value="Restriction endonuclease-like"/>
    <property type="match status" value="1"/>
</dbReference>
<dbReference type="InterPro" id="IPR011335">
    <property type="entry name" value="Restrct_endonuc-II-like"/>
</dbReference>
<dbReference type="InterPro" id="IPR011604">
    <property type="entry name" value="PDDEXK-like_dom_sf"/>
</dbReference>
<dbReference type="EMBL" id="JARPUR010000001">
    <property type="protein sequence ID" value="KAK4887514.1"/>
    <property type="molecule type" value="Genomic_DNA"/>
</dbReference>
<keyword evidence="2" id="KW-1185">Reference proteome</keyword>
<proteinExistence type="predicted"/>
<dbReference type="PANTHER" id="PTHR39953:SF1">
    <property type="entry name" value="RE54151P"/>
    <property type="match status" value="1"/>
</dbReference>
<dbReference type="Gene3D" id="3.90.320.10">
    <property type="match status" value="2"/>
</dbReference>
<comment type="caution">
    <text evidence="1">The sequence shown here is derived from an EMBL/GenBank/DDBJ whole genome shotgun (WGS) entry which is preliminary data.</text>
</comment>
<name>A0AAN7PIU5_9COLE</name>
<evidence type="ECO:0008006" key="3">
    <source>
        <dbReference type="Google" id="ProtNLM"/>
    </source>
</evidence>
<organism evidence="1 2">
    <name type="scientific">Aquatica leii</name>
    <dbReference type="NCBI Taxonomy" id="1421715"/>
    <lineage>
        <taxon>Eukaryota</taxon>
        <taxon>Metazoa</taxon>
        <taxon>Ecdysozoa</taxon>
        <taxon>Arthropoda</taxon>
        <taxon>Hexapoda</taxon>
        <taxon>Insecta</taxon>
        <taxon>Pterygota</taxon>
        <taxon>Neoptera</taxon>
        <taxon>Endopterygota</taxon>
        <taxon>Coleoptera</taxon>
        <taxon>Polyphaga</taxon>
        <taxon>Elateriformia</taxon>
        <taxon>Elateroidea</taxon>
        <taxon>Lampyridae</taxon>
        <taxon>Luciolinae</taxon>
        <taxon>Aquatica</taxon>
    </lineage>
</organism>
<dbReference type="GO" id="GO:0006281">
    <property type="term" value="P:DNA repair"/>
    <property type="evidence" value="ECO:0007669"/>
    <property type="project" value="UniProtKB-ARBA"/>
</dbReference>
<gene>
    <name evidence="1" type="ORF">RN001_003785</name>
</gene>
<dbReference type="AlphaFoldDB" id="A0AAN7PIU5"/>
<dbReference type="PANTHER" id="PTHR39953">
    <property type="entry name" value="RE54151P"/>
    <property type="match status" value="1"/>
</dbReference>
<dbReference type="Proteomes" id="UP001353858">
    <property type="component" value="Unassembled WGS sequence"/>
</dbReference>
<evidence type="ECO:0000313" key="1">
    <source>
        <dbReference type="EMBL" id="KAK4887514.1"/>
    </source>
</evidence>